<reference evidence="2" key="2">
    <citation type="submission" date="2021-01" db="EMBL/GenBank/DDBJ databases">
        <authorList>
            <person name="Mieszkin S."/>
            <person name="Pouder E."/>
            <person name="Alain K."/>
        </authorList>
    </citation>
    <scope>NUCLEOTIDE SEQUENCE</scope>
    <source>
        <strain evidence="2">HW T2.11</strain>
    </source>
</reference>
<proteinExistence type="inferred from homology"/>
<evidence type="ECO:0000313" key="2">
    <source>
        <dbReference type="EMBL" id="MCB8878029.1"/>
    </source>
</evidence>
<organism evidence="2 3">
    <name type="scientific">Acidisoma silvae</name>
    <dbReference type="NCBI Taxonomy" id="2802396"/>
    <lineage>
        <taxon>Bacteria</taxon>
        <taxon>Pseudomonadati</taxon>
        <taxon>Pseudomonadota</taxon>
        <taxon>Alphaproteobacteria</taxon>
        <taxon>Acetobacterales</taxon>
        <taxon>Acidocellaceae</taxon>
        <taxon>Acidisoma</taxon>
    </lineage>
</organism>
<dbReference type="CDD" id="cd05233">
    <property type="entry name" value="SDR_c"/>
    <property type="match status" value="1"/>
</dbReference>
<dbReference type="Proteomes" id="UP000708298">
    <property type="component" value="Unassembled WGS sequence"/>
</dbReference>
<dbReference type="GO" id="GO:0016616">
    <property type="term" value="F:oxidoreductase activity, acting on the CH-OH group of donors, NAD or NADP as acceptor"/>
    <property type="evidence" value="ECO:0007669"/>
    <property type="project" value="TreeGrafter"/>
</dbReference>
<evidence type="ECO:0000313" key="3">
    <source>
        <dbReference type="Proteomes" id="UP000708298"/>
    </source>
</evidence>
<dbReference type="SUPFAM" id="SSF51735">
    <property type="entry name" value="NAD(P)-binding Rossmann-fold domains"/>
    <property type="match status" value="1"/>
</dbReference>
<comment type="similarity">
    <text evidence="1">Belongs to the short-chain dehydrogenases/reductases (SDR) family.</text>
</comment>
<protein>
    <submittedName>
        <fullName evidence="2">SDR family oxidoreductase</fullName>
    </submittedName>
</protein>
<name>A0A963YVS5_9PROT</name>
<dbReference type="EMBL" id="JAESVB010000022">
    <property type="protein sequence ID" value="MCB8878029.1"/>
    <property type="molecule type" value="Genomic_DNA"/>
</dbReference>
<dbReference type="AlphaFoldDB" id="A0A963YVS5"/>
<dbReference type="PANTHER" id="PTHR42760">
    <property type="entry name" value="SHORT-CHAIN DEHYDROGENASES/REDUCTASES FAMILY MEMBER"/>
    <property type="match status" value="1"/>
</dbReference>
<evidence type="ECO:0000256" key="1">
    <source>
        <dbReference type="ARBA" id="ARBA00006484"/>
    </source>
</evidence>
<dbReference type="InterPro" id="IPR036291">
    <property type="entry name" value="NAD(P)-bd_dom_sf"/>
</dbReference>
<dbReference type="PRINTS" id="PR00081">
    <property type="entry name" value="GDHRDH"/>
</dbReference>
<reference evidence="2" key="1">
    <citation type="journal article" date="2021" name="Microorganisms">
        <title>Acidisoma silvae sp. nov. and Acidisomacellulosilytica sp. nov., Two Acidophilic Bacteria Isolated from Decaying Wood, Hydrolyzing Cellulose and Producing Poly-3-hydroxybutyrate.</title>
        <authorList>
            <person name="Mieszkin S."/>
            <person name="Pouder E."/>
            <person name="Uroz S."/>
            <person name="Simon-Colin C."/>
            <person name="Alain K."/>
        </authorList>
    </citation>
    <scope>NUCLEOTIDE SEQUENCE</scope>
    <source>
        <strain evidence="2">HW T2.11</strain>
    </source>
</reference>
<dbReference type="InterPro" id="IPR002347">
    <property type="entry name" value="SDR_fam"/>
</dbReference>
<dbReference type="Pfam" id="PF13561">
    <property type="entry name" value="adh_short_C2"/>
    <property type="match status" value="1"/>
</dbReference>
<comment type="caution">
    <text evidence="2">The sequence shown here is derived from an EMBL/GenBank/DDBJ whole genome shotgun (WGS) entry which is preliminary data.</text>
</comment>
<sequence length="210" mass="22411">MLCALDPERVAICRADVSEAADVARYITMASEKWGAFDVLFSNAGNPGLIAPLASYDDEAFDRTLRIHARAAYLACKMAPPKMRDAGSIIVTSSMAGVRGGSGCENNIAYTVAKHAQTGVVRAAARAWAHRGIRVNSLNPGPIDNPFQLEIEQRLSEATGKDITRTIDDDIPLGRHAQPEEVAKVALFLTSELSGFLTGHIYAVDGGLAS</sequence>
<accession>A0A963YVS5</accession>
<dbReference type="Gene3D" id="3.40.50.720">
    <property type="entry name" value="NAD(P)-binding Rossmann-like Domain"/>
    <property type="match status" value="1"/>
</dbReference>
<keyword evidence="3" id="KW-1185">Reference proteome</keyword>
<gene>
    <name evidence="2" type="ORF">ASILVAE211_22760</name>
</gene>